<dbReference type="SUPFAM" id="SSF53850">
    <property type="entry name" value="Periplasmic binding protein-like II"/>
    <property type="match status" value="1"/>
</dbReference>
<dbReference type="STRING" id="1513793.SAMN06296036_10831"/>
<comment type="similarity">
    <text evidence="6">In the C-terminal section; belongs to the OsmX family.</text>
</comment>
<evidence type="ECO:0000313" key="10">
    <source>
        <dbReference type="EMBL" id="SMF24954.1"/>
    </source>
</evidence>
<dbReference type="Gene3D" id="3.40.190.10">
    <property type="entry name" value="Periplasmic binding protein-like II"/>
    <property type="match status" value="1"/>
</dbReference>
<reference evidence="11" key="1">
    <citation type="submission" date="2017-04" db="EMBL/GenBank/DDBJ databases">
        <authorList>
            <person name="Varghese N."/>
            <person name="Submissions S."/>
        </authorList>
    </citation>
    <scope>NUCLEOTIDE SEQUENCE [LARGE SCALE GENOMIC DNA]</scope>
    <source>
        <strain evidence="11">RKEM611</strain>
    </source>
</reference>
<gene>
    <name evidence="10" type="ORF">SAMN06296036_10831</name>
</gene>
<feature type="transmembrane region" description="Helical" evidence="8">
    <location>
        <begin position="488"/>
        <end position="510"/>
    </location>
</feature>
<dbReference type="FunFam" id="1.10.3720.10:FF:000001">
    <property type="entry name" value="Glycine betaine ABC transporter, permease"/>
    <property type="match status" value="1"/>
</dbReference>
<dbReference type="PROSITE" id="PS50928">
    <property type="entry name" value="ABC_TM1"/>
    <property type="match status" value="1"/>
</dbReference>
<dbReference type="SUPFAM" id="SSF161098">
    <property type="entry name" value="MetI-like"/>
    <property type="match status" value="1"/>
</dbReference>
<dbReference type="Gene3D" id="1.10.3720.10">
    <property type="entry name" value="MetI-like"/>
    <property type="match status" value="1"/>
</dbReference>
<name>A0A1Y6BYT0_9BACT</name>
<dbReference type="GO" id="GO:0022857">
    <property type="term" value="F:transmembrane transporter activity"/>
    <property type="evidence" value="ECO:0007669"/>
    <property type="project" value="InterPro"/>
</dbReference>
<evidence type="ECO:0000256" key="1">
    <source>
        <dbReference type="ARBA" id="ARBA00004651"/>
    </source>
</evidence>
<dbReference type="GO" id="GO:0031460">
    <property type="term" value="P:glycine betaine transport"/>
    <property type="evidence" value="ECO:0007669"/>
    <property type="project" value="UniProtKB-ARBA"/>
</dbReference>
<evidence type="ECO:0000256" key="6">
    <source>
        <dbReference type="ARBA" id="ARBA00035642"/>
    </source>
</evidence>
<dbReference type="AlphaFoldDB" id="A0A1Y6BYT0"/>
<keyword evidence="4 8" id="KW-1133">Transmembrane helix</keyword>
<dbReference type="CDD" id="cd13528">
    <property type="entry name" value="PBP2_osmoprotectants"/>
    <property type="match status" value="1"/>
</dbReference>
<evidence type="ECO:0000259" key="9">
    <source>
        <dbReference type="PROSITE" id="PS50928"/>
    </source>
</evidence>
<evidence type="ECO:0000256" key="3">
    <source>
        <dbReference type="ARBA" id="ARBA00022692"/>
    </source>
</evidence>
<organism evidence="10 11">
    <name type="scientific">Pseudobacteriovorax antillogorgiicola</name>
    <dbReference type="NCBI Taxonomy" id="1513793"/>
    <lineage>
        <taxon>Bacteria</taxon>
        <taxon>Pseudomonadati</taxon>
        <taxon>Bdellovibrionota</taxon>
        <taxon>Oligoflexia</taxon>
        <taxon>Oligoflexales</taxon>
        <taxon>Pseudobacteriovoracaceae</taxon>
        <taxon>Pseudobacteriovorax</taxon>
    </lineage>
</organism>
<keyword evidence="5 8" id="KW-0472">Membrane</keyword>
<evidence type="ECO:0000313" key="11">
    <source>
        <dbReference type="Proteomes" id="UP000192907"/>
    </source>
</evidence>
<dbReference type="InterPro" id="IPR035906">
    <property type="entry name" value="MetI-like_sf"/>
</dbReference>
<evidence type="ECO:0000256" key="7">
    <source>
        <dbReference type="ARBA" id="ARBA00035652"/>
    </source>
</evidence>
<dbReference type="CDD" id="cd06261">
    <property type="entry name" value="TM_PBP2"/>
    <property type="match status" value="1"/>
</dbReference>
<dbReference type="Pfam" id="PF04069">
    <property type="entry name" value="OpuAC"/>
    <property type="match status" value="1"/>
</dbReference>
<comment type="similarity">
    <text evidence="7">In the N-terminal section; belongs to the binding-protein-dependent transport system permease family.</text>
</comment>
<dbReference type="PANTHER" id="PTHR30177">
    <property type="entry name" value="GLYCINE BETAINE/L-PROLINE TRANSPORT SYSTEM PERMEASE PROTEIN PROW"/>
    <property type="match status" value="1"/>
</dbReference>
<dbReference type="Pfam" id="PF00528">
    <property type="entry name" value="BPD_transp_1"/>
    <property type="match status" value="1"/>
</dbReference>
<dbReference type="Gene3D" id="3.40.190.120">
    <property type="entry name" value="Osmoprotection protein (prox), domain 2"/>
    <property type="match status" value="1"/>
</dbReference>
<sequence>MIYLKEIATTVFLIFLSTNSVADTKTLRVGSKNFSEQLILGEILAQIIEDRSAYTVERKLNMGSTFLAFGALENGDIDFYVEYTGTGFVTILKRTDFGNPDEVFQVVQDEFERRYQMVWSPPLGFNNTYGIAVRESDESLAHVKTLSDLAKENDFIFGSPHEFLERKDGFIGLTEAYNMSIPPERRVSINPGLMYKAIQMGEVDVITGFTTDARIAKYNLRILEDDRQFFPPYYASILVKRETLNRHPIIQDLFNILADQISAEEMMTLNGLVDEKKLDPAEVARRFLLEKGIIDDGKLDRDTNIEDSERLGWPAYLWAKRPYITEIILEHIWISGVAIGLASLLAVPIGILLTRKETWSGPIFSVTNVIQTIPSLALFGFLLPIMGIGLKPAIFALFLYSLLPILRNTYLGIRGVDPVLKEVARGIGLTNRHILTMIEIPLALPVIIGGIRTAAVIVIGTATLADLIGAGGLGNPIFRGIQSVDNRLIMLGAVPSAALALMVDRGLFYLERRLTPSQK</sequence>
<dbReference type="PANTHER" id="PTHR30177:SF4">
    <property type="entry name" value="OSMOPROTECTANT IMPORT PERMEASE PROTEIN OSMW"/>
    <property type="match status" value="1"/>
</dbReference>
<evidence type="ECO:0000256" key="8">
    <source>
        <dbReference type="RuleBase" id="RU363032"/>
    </source>
</evidence>
<protein>
    <submittedName>
        <fullName evidence="10">Osmoprotectant transport system permease protein</fullName>
    </submittedName>
</protein>
<dbReference type="Proteomes" id="UP000192907">
    <property type="component" value="Unassembled WGS sequence"/>
</dbReference>
<evidence type="ECO:0000256" key="2">
    <source>
        <dbReference type="ARBA" id="ARBA00022448"/>
    </source>
</evidence>
<dbReference type="InterPro" id="IPR007210">
    <property type="entry name" value="ABC_Gly_betaine_transp_sub-bd"/>
</dbReference>
<dbReference type="GO" id="GO:0043190">
    <property type="term" value="C:ATP-binding cassette (ABC) transporter complex"/>
    <property type="evidence" value="ECO:0007669"/>
    <property type="project" value="InterPro"/>
</dbReference>
<feature type="transmembrane region" description="Helical" evidence="8">
    <location>
        <begin position="366"/>
        <end position="387"/>
    </location>
</feature>
<feature type="domain" description="ABC transmembrane type-1" evidence="9">
    <location>
        <begin position="328"/>
        <end position="512"/>
    </location>
</feature>
<feature type="transmembrane region" description="Helical" evidence="8">
    <location>
        <begin position="442"/>
        <end position="468"/>
    </location>
</feature>
<comment type="similarity">
    <text evidence="8">Belongs to the binding-protein-dependent transport system permease family.</text>
</comment>
<dbReference type="InterPro" id="IPR000515">
    <property type="entry name" value="MetI-like"/>
</dbReference>
<comment type="subcellular location">
    <subcellularLocation>
        <location evidence="1 8">Cell membrane</location>
        <topology evidence="1 8">Multi-pass membrane protein</topology>
    </subcellularLocation>
</comment>
<evidence type="ECO:0000256" key="4">
    <source>
        <dbReference type="ARBA" id="ARBA00022989"/>
    </source>
</evidence>
<keyword evidence="3 8" id="KW-0812">Transmembrane</keyword>
<proteinExistence type="inferred from homology"/>
<accession>A0A1Y6BYT0</accession>
<dbReference type="RefSeq" id="WP_234996097.1">
    <property type="nucleotide sequence ID" value="NZ_FWZT01000008.1"/>
</dbReference>
<dbReference type="EMBL" id="FWZT01000008">
    <property type="protein sequence ID" value="SMF24954.1"/>
    <property type="molecule type" value="Genomic_DNA"/>
</dbReference>
<evidence type="ECO:0000256" key="5">
    <source>
        <dbReference type="ARBA" id="ARBA00023136"/>
    </source>
</evidence>
<dbReference type="InterPro" id="IPR051204">
    <property type="entry name" value="ABC_transp_perm/SBD"/>
</dbReference>
<keyword evidence="2 8" id="KW-0813">Transport</keyword>
<feature type="transmembrane region" description="Helical" evidence="8">
    <location>
        <begin position="393"/>
        <end position="413"/>
    </location>
</feature>
<keyword evidence="11" id="KW-1185">Reference proteome</keyword>
<feature type="transmembrane region" description="Helical" evidence="8">
    <location>
        <begin position="332"/>
        <end position="354"/>
    </location>
</feature>